<evidence type="ECO:0000256" key="1">
    <source>
        <dbReference type="SAM" id="MobiDB-lite"/>
    </source>
</evidence>
<gene>
    <name evidence="2" type="ORF">AVEN_71522_1</name>
</gene>
<feature type="compositionally biased region" description="Acidic residues" evidence="1">
    <location>
        <begin position="1"/>
        <end position="11"/>
    </location>
</feature>
<comment type="caution">
    <text evidence="2">The sequence shown here is derived from an EMBL/GenBank/DDBJ whole genome shotgun (WGS) entry which is preliminary data.</text>
</comment>
<keyword evidence="3" id="KW-1185">Reference proteome</keyword>
<name>A0A4Y2QES7_ARAVE</name>
<reference evidence="2 3" key="1">
    <citation type="journal article" date="2019" name="Sci. Rep.">
        <title>Orb-weaving spider Araneus ventricosus genome elucidates the spidroin gene catalogue.</title>
        <authorList>
            <person name="Kono N."/>
            <person name="Nakamura H."/>
            <person name="Ohtoshi R."/>
            <person name="Moran D.A.P."/>
            <person name="Shinohara A."/>
            <person name="Yoshida Y."/>
            <person name="Fujiwara M."/>
            <person name="Mori M."/>
            <person name="Tomita M."/>
            <person name="Arakawa K."/>
        </authorList>
    </citation>
    <scope>NUCLEOTIDE SEQUENCE [LARGE SCALE GENOMIC DNA]</scope>
</reference>
<feature type="region of interest" description="Disordered" evidence="1">
    <location>
        <begin position="1"/>
        <end position="23"/>
    </location>
</feature>
<sequence length="67" mass="7480">MLSSEEGEEESVIGAGGEKRRLRRRSEGLVVDGFAFRGTVVNDLPNGCTEKWNDLEYRYDILSGVES</sequence>
<accession>A0A4Y2QES7</accession>
<proteinExistence type="predicted"/>
<dbReference type="EMBL" id="BGPR01013565">
    <property type="protein sequence ID" value="GBN61207.1"/>
    <property type="molecule type" value="Genomic_DNA"/>
</dbReference>
<dbReference type="Proteomes" id="UP000499080">
    <property type="component" value="Unassembled WGS sequence"/>
</dbReference>
<dbReference type="AlphaFoldDB" id="A0A4Y2QES7"/>
<evidence type="ECO:0000313" key="3">
    <source>
        <dbReference type="Proteomes" id="UP000499080"/>
    </source>
</evidence>
<evidence type="ECO:0000313" key="2">
    <source>
        <dbReference type="EMBL" id="GBN61207.1"/>
    </source>
</evidence>
<organism evidence="2 3">
    <name type="scientific">Araneus ventricosus</name>
    <name type="common">Orbweaver spider</name>
    <name type="synonym">Epeira ventricosa</name>
    <dbReference type="NCBI Taxonomy" id="182803"/>
    <lineage>
        <taxon>Eukaryota</taxon>
        <taxon>Metazoa</taxon>
        <taxon>Ecdysozoa</taxon>
        <taxon>Arthropoda</taxon>
        <taxon>Chelicerata</taxon>
        <taxon>Arachnida</taxon>
        <taxon>Araneae</taxon>
        <taxon>Araneomorphae</taxon>
        <taxon>Entelegynae</taxon>
        <taxon>Araneoidea</taxon>
        <taxon>Araneidae</taxon>
        <taxon>Araneus</taxon>
    </lineage>
</organism>
<protein>
    <submittedName>
        <fullName evidence="2">Uncharacterized protein</fullName>
    </submittedName>
</protein>